<dbReference type="SUPFAM" id="SSF56112">
    <property type="entry name" value="Protein kinase-like (PK-like)"/>
    <property type="match status" value="1"/>
</dbReference>
<keyword evidence="2" id="KW-1185">Reference proteome</keyword>
<name>A0A9K3HCT5_HELAN</name>
<keyword evidence="1" id="KW-0808">Transferase</keyword>
<dbReference type="Proteomes" id="UP000215914">
    <property type="component" value="Unassembled WGS sequence"/>
</dbReference>
<keyword evidence="1" id="KW-0418">Kinase</keyword>
<dbReference type="AlphaFoldDB" id="A0A9K3HCT5"/>
<gene>
    <name evidence="1" type="ORF">HanXRQr2_Chr13g0599241</name>
</gene>
<dbReference type="OrthoDB" id="4062651at2759"/>
<comment type="caution">
    <text evidence="1">The sequence shown here is derived from an EMBL/GenBank/DDBJ whole genome shotgun (WGS) entry which is preliminary data.</text>
</comment>
<sequence length="115" mass="13641">MAYGQKGRGKKYVHHAKEEKYELYPEIKEFPDVNLKHKEDFSKLISWGDCKSFGFHLLIIWRLRVKILKVFFGGAMDHQNLVPLRAYYYNKEEKLLVYDYMPMGSLSALLHVSVR</sequence>
<dbReference type="InterPro" id="IPR046959">
    <property type="entry name" value="PRK1-6/SRF4-like"/>
</dbReference>
<dbReference type="PANTHER" id="PTHR48007:SF4">
    <property type="entry name" value="LEUCINE-RICH REPEAT RECEPTOR-LIKE PROTEIN KINASE PXC1"/>
    <property type="match status" value="1"/>
</dbReference>
<protein>
    <submittedName>
        <fullName evidence="1">Non-specific serine/threonine protein kinase</fullName>
        <ecNumber evidence="1">2.7.11.1</ecNumber>
    </submittedName>
</protein>
<proteinExistence type="predicted"/>
<keyword evidence="1" id="KW-0723">Serine/threonine-protein kinase</keyword>
<reference evidence="1" key="2">
    <citation type="submission" date="2020-06" db="EMBL/GenBank/DDBJ databases">
        <title>Helianthus annuus Genome sequencing and assembly Release 2.</title>
        <authorList>
            <person name="Gouzy J."/>
            <person name="Langlade N."/>
            <person name="Munos S."/>
        </authorList>
    </citation>
    <scope>NUCLEOTIDE SEQUENCE</scope>
    <source>
        <tissue evidence="1">Leaves</tissue>
    </source>
</reference>
<dbReference type="Gramene" id="mRNA:HanXRQr2_Chr13g0599241">
    <property type="protein sequence ID" value="mRNA:HanXRQr2_Chr13g0599241"/>
    <property type="gene ID" value="HanXRQr2_Chr13g0599241"/>
</dbReference>
<dbReference type="GO" id="GO:0004674">
    <property type="term" value="F:protein serine/threonine kinase activity"/>
    <property type="evidence" value="ECO:0007669"/>
    <property type="project" value="UniProtKB-KW"/>
</dbReference>
<accession>A0A9K3HCT5</accession>
<reference evidence="1" key="1">
    <citation type="journal article" date="2017" name="Nature">
        <title>The sunflower genome provides insights into oil metabolism, flowering and Asterid evolution.</title>
        <authorList>
            <person name="Badouin H."/>
            <person name="Gouzy J."/>
            <person name="Grassa C.J."/>
            <person name="Murat F."/>
            <person name="Staton S.E."/>
            <person name="Cottret L."/>
            <person name="Lelandais-Briere C."/>
            <person name="Owens G.L."/>
            <person name="Carrere S."/>
            <person name="Mayjonade B."/>
            <person name="Legrand L."/>
            <person name="Gill N."/>
            <person name="Kane N.C."/>
            <person name="Bowers J.E."/>
            <person name="Hubner S."/>
            <person name="Bellec A."/>
            <person name="Berard A."/>
            <person name="Berges H."/>
            <person name="Blanchet N."/>
            <person name="Boniface M.C."/>
            <person name="Brunel D."/>
            <person name="Catrice O."/>
            <person name="Chaidir N."/>
            <person name="Claudel C."/>
            <person name="Donnadieu C."/>
            <person name="Faraut T."/>
            <person name="Fievet G."/>
            <person name="Helmstetter N."/>
            <person name="King M."/>
            <person name="Knapp S.J."/>
            <person name="Lai Z."/>
            <person name="Le Paslier M.C."/>
            <person name="Lippi Y."/>
            <person name="Lorenzon L."/>
            <person name="Mandel J.R."/>
            <person name="Marage G."/>
            <person name="Marchand G."/>
            <person name="Marquand E."/>
            <person name="Bret-Mestries E."/>
            <person name="Morien E."/>
            <person name="Nambeesan S."/>
            <person name="Nguyen T."/>
            <person name="Pegot-Espagnet P."/>
            <person name="Pouilly N."/>
            <person name="Raftis F."/>
            <person name="Sallet E."/>
            <person name="Schiex T."/>
            <person name="Thomas J."/>
            <person name="Vandecasteele C."/>
            <person name="Vares D."/>
            <person name="Vear F."/>
            <person name="Vautrin S."/>
            <person name="Crespi M."/>
            <person name="Mangin B."/>
            <person name="Burke J.M."/>
            <person name="Salse J."/>
            <person name="Munos S."/>
            <person name="Vincourt P."/>
            <person name="Rieseberg L.H."/>
            <person name="Langlade N.B."/>
        </authorList>
    </citation>
    <scope>NUCLEOTIDE SEQUENCE</scope>
    <source>
        <tissue evidence="1">Leaves</tissue>
    </source>
</reference>
<dbReference type="EC" id="2.7.11.1" evidence="1"/>
<organism evidence="1 2">
    <name type="scientific">Helianthus annuus</name>
    <name type="common">Common sunflower</name>
    <dbReference type="NCBI Taxonomy" id="4232"/>
    <lineage>
        <taxon>Eukaryota</taxon>
        <taxon>Viridiplantae</taxon>
        <taxon>Streptophyta</taxon>
        <taxon>Embryophyta</taxon>
        <taxon>Tracheophyta</taxon>
        <taxon>Spermatophyta</taxon>
        <taxon>Magnoliopsida</taxon>
        <taxon>eudicotyledons</taxon>
        <taxon>Gunneridae</taxon>
        <taxon>Pentapetalae</taxon>
        <taxon>asterids</taxon>
        <taxon>campanulids</taxon>
        <taxon>Asterales</taxon>
        <taxon>Asteraceae</taxon>
        <taxon>Asteroideae</taxon>
        <taxon>Heliantheae alliance</taxon>
        <taxon>Heliantheae</taxon>
        <taxon>Helianthus</taxon>
    </lineage>
</organism>
<dbReference type="InterPro" id="IPR011009">
    <property type="entry name" value="Kinase-like_dom_sf"/>
</dbReference>
<evidence type="ECO:0000313" key="1">
    <source>
        <dbReference type="EMBL" id="KAF5774343.1"/>
    </source>
</evidence>
<evidence type="ECO:0000313" key="2">
    <source>
        <dbReference type="Proteomes" id="UP000215914"/>
    </source>
</evidence>
<dbReference type="Gene3D" id="1.10.510.10">
    <property type="entry name" value="Transferase(Phosphotransferase) domain 1"/>
    <property type="match status" value="1"/>
</dbReference>
<dbReference type="EMBL" id="MNCJ02000328">
    <property type="protein sequence ID" value="KAF5774343.1"/>
    <property type="molecule type" value="Genomic_DNA"/>
</dbReference>
<dbReference type="PANTHER" id="PTHR48007">
    <property type="entry name" value="LEUCINE-RICH REPEAT RECEPTOR-LIKE PROTEIN KINASE PXC1"/>
    <property type="match status" value="1"/>
</dbReference>